<protein>
    <submittedName>
        <fullName evidence="2">Uncharacterized protein</fullName>
    </submittedName>
</protein>
<keyword evidence="1" id="KW-0472">Membrane</keyword>
<organism evidence="2 3">
    <name type="scientific">Thermostaphylospora chromogena</name>
    <dbReference type="NCBI Taxonomy" id="35622"/>
    <lineage>
        <taxon>Bacteria</taxon>
        <taxon>Bacillati</taxon>
        <taxon>Actinomycetota</taxon>
        <taxon>Actinomycetes</taxon>
        <taxon>Streptosporangiales</taxon>
        <taxon>Thermomonosporaceae</taxon>
        <taxon>Thermostaphylospora</taxon>
    </lineage>
</organism>
<evidence type="ECO:0000313" key="2">
    <source>
        <dbReference type="EMBL" id="SDR04702.1"/>
    </source>
</evidence>
<sequence length="55" mass="5266">MTSTASAARPLVPALVAIAAAEAATLAAHAAGFDVRGFTWLIAALVAGASLSGSV</sequence>
<dbReference type="STRING" id="35622.SAMN04489764_3196"/>
<keyword evidence="1" id="KW-0812">Transmembrane</keyword>
<dbReference type="EMBL" id="FNKK01000002">
    <property type="protein sequence ID" value="SDR04702.1"/>
    <property type="molecule type" value="Genomic_DNA"/>
</dbReference>
<keyword evidence="1" id="KW-1133">Transmembrane helix</keyword>
<dbReference type="AlphaFoldDB" id="A0A1H1FUL6"/>
<accession>A0A1H1FUL6</accession>
<evidence type="ECO:0000313" key="3">
    <source>
        <dbReference type="Proteomes" id="UP000217103"/>
    </source>
</evidence>
<keyword evidence="3" id="KW-1185">Reference proteome</keyword>
<name>A0A1H1FUL6_9ACTN</name>
<evidence type="ECO:0000256" key="1">
    <source>
        <dbReference type="SAM" id="Phobius"/>
    </source>
</evidence>
<proteinExistence type="predicted"/>
<gene>
    <name evidence="2" type="ORF">SAMN04489764_3196</name>
</gene>
<dbReference type="RefSeq" id="WP_165634813.1">
    <property type="nucleotide sequence ID" value="NZ_FNKK01000002.1"/>
</dbReference>
<dbReference type="Proteomes" id="UP000217103">
    <property type="component" value="Unassembled WGS sequence"/>
</dbReference>
<feature type="transmembrane region" description="Helical" evidence="1">
    <location>
        <begin position="37"/>
        <end position="54"/>
    </location>
</feature>
<reference evidence="2 3" key="1">
    <citation type="submission" date="2016-10" db="EMBL/GenBank/DDBJ databases">
        <authorList>
            <person name="de Groot N.N."/>
        </authorList>
    </citation>
    <scope>NUCLEOTIDE SEQUENCE [LARGE SCALE GENOMIC DNA]</scope>
    <source>
        <strain evidence="2 3">DSM 43794</strain>
    </source>
</reference>